<dbReference type="Gene3D" id="2.60.120.10">
    <property type="entry name" value="Jelly Rolls"/>
    <property type="match status" value="1"/>
</dbReference>
<organism evidence="2 3">
    <name type="scientific">Rhizoclosmatium globosum</name>
    <dbReference type="NCBI Taxonomy" id="329046"/>
    <lineage>
        <taxon>Eukaryota</taxon>
        <taxon>Fungi</taxon>
        <taxon>Fungi incertae sedis</taxon>
        <taxon>Chytridiomycota</taxon>
        <taxon>Chytridiomycota incertae sedis</taxon>
        <taxon>Chytridiomycetes</taxon>
        <taxon>Chytridiales</taxon>
        <taxon>Chytriomycetaceae</taxon>
        <taxon>Rhizoclosmatium</taxon>
    </lineage>
</organism>
<dbReference type="EMBL" id="MCGO01000035">
    <property type="protein sequence ID" value="ORY40526.1"/>
    <property type="molecule type" value="Genomic_DNA"/>
</dbReference>
<reference evidence="2 3" key="1">
    <citation type="submission" date="2016-07" db="EMBL/GenBank/DDBJ databases">
        <title>Pervasive Adenine N6-methylation of Active Genes in Fungi.</title>
        <authorList>
            <consortium name="DOE Joint Genome Institute"/>
            <person name="Mondo S.J."/>
            <person name="Dannebaum R.O."/>
            <person name="Kuo R.C."/>
            <person name="Labutti K."/>
            <person name="Haridas S."/>
            <person name="Kuo A."/>
            <person name="Salamov A."/>
            <person name="Ahrendt S.R."/>
            <person name="Lipzen A."/>
            <person name="Sullivan W."/>
            <person name="Andreopoulos W.B."/>
            <person name="Clum A."/>
            <person name="Lindquist E."/>
            <person name="Daum C."/>
            <person name="Ramamoorthy G.K."/>
            <person name="Gryganskyi A."/>
            <person name="Culley D."/>
            <person name="Magnuson J.K."/>
            <person name="James T.Y."/>
            <person name="O'Malley M.A."/>
            <person name="Stajich J.E."/>
            <person name="Spatafora J.W."/>
            <person name="Visel A."/>
            <person name="Grigoriev I.V."/>
        </authorList>
    </citation>
    <scope>NUCLEOTIDE SEQUENCE [LARGE SCALE GENOMIC DNA]</scope>
    <source>
        <strain evidence="2 3">JEL800</strain>
    </source>
</reference>
<dbReference type="GO" id="GO:0035725">
    <property type="term" value="P:sodium ion transmembrane transport"/>
    <property type="evidence" value="ECO:0007669"/>
    <property type="project" value="TreeGrafter"/>
</dbReference>
<accession>A0A1Y2C0N3</accession>
<dbReference type="PROSITE" id="PS00888">
    <property type="entry name" value="CNMP_BINDING_1"/>
    <property type="match status" value="1"/>
</dbReference>
<evidence type="ECO:0000313" key="2">
    <source>
        <dbReference type="EMBL" id="ORY40526.1"/>
    </source>
</evidence>
<name>A0A1Y2C0N3_9FUNG</name>
<evidence type="ECO:0000259" key="1">
    <source>
        <dbReference type="PROSITE" id="PS50042"/>
    </source>
</evidence>
<dbReference type="GO" id="GO:0003254">
    <property type="term" value="P:regulation of membrane depolarization"/>
    <property type="evidence" value="ECO:0007669"/>
    <property type="project" value="TreeGrafter"/>
</dbReference>
<dbReference type="GO" id="GO:0098855">
    <property type="term" value="C:HCN channel complex"/>
    <property type="evidence" value="ECO:0007669"/>
    <property type="project" value="TreeGrafter"/>
</dbReference>
<dbReference type="InterPro" id="IPR018488">
    <property type="entry name" value="cNMP-bd_CS"/>
</dbReference>
<comment type="caution">
    <text evidence="2">The sequence shown here is derived from an EMBL/GenBank/DDBJ whole genome shotgun (WGS) entry which is preliminary data.</text>
</comment>
<gene>
    <name evidence="2" type="ORF">BCR33DRAFT_719481</name>
</gene>
<dbReference type="InterPro" id="IPR051413">
    <property type="entry name" value="K/Na_HCN_channel"/>
</dbReference>
<evidence type="ECO:0000313" key="3">
    <source>
        <dbReference type="Proteomes" id="UP000193642"/>
    </source>
</evidence>
<dbReference type="GO" id="GO:0005249">
    <property type="term" value="F:voltage-gated potassium channel activity"/>
    <property type="evidence" value="ECO:0007669"/>
    <property type="project" value="TreeGrafter"/>
</dbReference>
<proteinExistence type="predicted"/>
<dbReference type="PANTHER" id="PTHR45689:SF5">
    <property type="entry name" value="I[[H]] CHANNEL, ISOFORM E"/>
    <property type="match status" value="1"/>
</dbReference>
<keyword evidence="3" id="KW-1185">Reference proteome</keyword>
<dbReference type="Proteomes" id="UP000193642">
    <property type="component" value="Unassembled WGS sequence"/>
</dbReference>
<protein>
    <recommendedName>
        <fullName evidence="1">Cyclic nucleotide-binding domain-containing protein</fullName>
    </recommendedName>
</protein>
<feature type="domain" description="Cyclic nucleotide-binding" evidence="1">
    <location>
        <begin position="45"/>
        <end position="100"/>
    </location>
</feature>
<dbReference type="PROSITE" id="PS50042">
    <property type="entry name" value="CNMP_BINDING_3"/>
    <property type="match status" value="1"/>
</dbReference>
<dbReference type="InterPro" id="IPR018490">
    <property type="entry name" value="cNMP-bd_dom_sf"/>
</dbReference>
<dbReference type="OrthoDB" id="417078at2759"/>
<dbReference type="SUPFAM" id="SSF51206">
    <property type="entry name" value="cAMP-binding domain-like"/>
    <property type="match status" value="1"/>
</dbReference>
<dbReference type="CDD" id="cd00038">
    <property type="entry name" value="CAP_ED"/>
    <property type="match status" value="1"/>
</dbReference>
<dbReference type="InterPro" id="IPR014710">
    <property type="entry name" value="RmlC-like_jellyroll"/>
</dbReference>
<dbReference type="AlphaFoldDB" id="A0A1Y2C0N3"/>
<dbReference type="Pfam" id="PF00027">
    <property type="entry name" value="cNMP_binding"/>
    <property type="match status" value="1"/>
</dbReference>
<dbReference type="InterPro" id="IPR000595">
    <property type="entry name" value="cNMP-bd_dom"/>
</dbReference>
<sequence length="100" mass="11062">MNLLADLNHSLRRELAAINCKQLIEKVPFLKRERGDGRDALYIGKISTALVPVYFIPGDVIISQGEQATEMYFILTGKVDILVNNQQVSSFSDGGFFGGK</sequence>
<dbReference type="PANTHER" id="PTHR45689">
    <property type="entry name" value="I[[H]] CHANNEL, ISOFORM E"/>
    <property type="match status" value="1"/>
</dbReference>
<feature type="non-terminal residue" evidence="2">
    <location>
        <position position="100"/>
    </location>
</feature>